<name>A0A1I7VC53_LOALO</name>
<evidence type="ECO:0000313" key="2">
    <source>
        <dbReference type="WBParaSite" id="EN70_1217"/>
    </source>
</evidence>
<reference evidence="1" key="1">
    <citation type="submission" date="2012-04" db="EMBL/GenBank/DDBJ databases">
        <title>The Genome Sequence of Loa loa.</title>
        <authorList>
            <consortium name="The Broad Institute Genome Sequencing Platform"/>
            <consortium name="Broad Institute Genome Sequencing Center for Infectious Disease"/>
            <person name="Nutman T.B."/>
            <person name="Fink D.L."/>
            <person name="Russ C."/>
            <person name="Young S."/>
            <person name="Zeng Q."/>
            <person name="Gargeya S."/>
            <person name="Alvarado L."/>
            <person name="Berlin A."/>
            <person name="Chapman S.B."/>
            <person name="Chen Z."/>
            <person name="Freedman E."/>
            <person name="Gellesch M."/>
            <person name="Goldberg J."/>
            <person name="Griggs A."/>
            <person name="Gujja S."/>
            <person name="Heilman E.R."/>
            <person name="Heiman D."/>
            <person name="Howarth C."/>
            <person name="Mehta T."/>
            <person name="Neiman D."/>
            <person name="Pearson M."/>
            <person name="Roberts A."/>
            <person name="Saif S."/>
            <person name="Shea T."/>
            <person name="Shenoy N."/>
            <person name="Sisk P."/>
            <person name="Stolte C."/>
            <person name="Sykes S."/>
            <person name="White J."/>
            <person name="Yandava C."/>
            <person name="Haas B."/>
            <person name="Henn M.R."/>
            <person name="Nusbaum C."/>
            <person name="Birren B."/>
        </authorList>
    </citation>
    <scope>NUCLEOTIDE SEQUENCE [LARGE SCALE GENOMIC DNA]</scope>
</reference>
<dbReference type="WBParaSite" id="EN70_1217">
    <property type="protein sequence ID" value="EN70_1217"/>
    <property type="gene ID" value="EN70_1217"/>
</dbReference>
<reference evidence="2" key="2">
    <citation type="submission" date="2016-11" db="UniProtKB">
        <authorList>
            <consortium name="WormBaseParasite"/>
        </authorList>
    </citation>
    <scope>IDENTIFICATION</scope>
</reference>
<dbReference type="Proteomes" id="UP000095285">
    <property type="component" value="Unassembled WGS sequence"/>
</dbReference>
<accession>A0A1I7VC53</accession>
<sequence length="58" mass="6461">MLTLTDSDQDNGCVVDFKVSVDDDTSQCRTRQIHVQANCPDFVPSHLYINGAKFSSKL</sequence>
<proteinExistence type="predicted"/>
<keyword evidence="1" id="KW-1185">Reference proteome</keyword>
<dbReference type="AlphaFoldDB" id="A0A1I7VC53"/>
<organism evidence="1 2">
    <name type="scientific">Loa loa</name>
    <name type="common">Eye worm</name>
    <name type="synonym">Filaria loa</name>
    <dbReference type="NCBI Taxonomy" id="7209"/>
    <lineage>
        <taxon>Eukaryota</taxon>
        <taxon>Metazoa</taxon>
        <taxon>Ecdysozoa</taxon>
        <taxon>Nematoda</taxon>
        <taxon>Chromadorea</taxon>
        <taxon>Rhabditida</taxon>
        <taxon>Spirurina</taxon>
        <taxon>Spiruromorpha</taxon>
        <taxon>Filarioidea</taxon>
        <taxon>Onchocercidae</taxon>
        <taxon>Loa</taxon>
    </lineage>
</organism>
<protein>
    <submittedName>
        <fullName evidence="2">ZP domain-containing protein</fullName>
    </submittedName>
</protein>
<evidence type="ECO:0000313" key="1">
    <source>
        <dbReference type="Proteomes" id="UP000095285"/>
    </source>
</evidence>